<reference evidence="2" key="1">
    <citation type="submission" date="2014-09" db="EMBL/GenBank/DDBJ databases">
        <authorList>
            <person name="Mudge J."/>
            <person name="Ramaraj T."/>
            <person name="Lindquist I.E."/>
            <person name="Bharti A.K."/>
            <person name="Sundararajan A."/>
            <person name="Cameron C.T."/>
            <person name="Woodward J.E."/>
            <person name="May G.D."/>
            <person name="Brubaker C."/>
            <person name="Broadhvest J."/>
            <person name="Wilkins T.A."/>
        </authorList>
    </citation>
    <scope>NUCLEOTIDE SEQUENCE</scope>
    <source>
        <strain evidence="2">cv. AKA8401</strain>
    </source>
</reference>
<evidence type="ECO:0000313" key="1">
    <source>
        <dbReference type="EMBL" id="KHG22438.1"/>
    </source>
</evidence>
<organism evidence="1 2">
    <name type="scientific">Gossypium arboreum</name>
    <name type="common">Tree cotton</name>
    <name type="synonym">Gossypium nanking</name>
    <dbReference type="NCBI Taxonomy" id="29729"/>
    <lineage>
        <taxon>Eukaryota</taxon>
        <taxon>Viridiplantae</taxon>
        <taxon>Streptophyta</taxon>
        <taxon>Embryophyta</taxon>
        <taxon>Tracheophyta</taxon>
        <taxon>Spermatophyta</taxon>
        <taxon>Magnoliopsida</taxon>
        <taxon>eudicotyledons</taxon>
        <taxon>Gunneridae</taxon>
        <taxon>Pentapetalae</taxon>
        <taxon>rosids</taxon>
        <taxon>malvids</taxon>
        <taxon>Malvales</taxon>
        <taxon>Malvaceae</taxon>
        <taxon>Malvoideae</taxon>
        <taxon>Gossypium</taxon>
    </lineage>
</organism>
<keyword evidence="2" id="KW-1185">Reference proteome</keyword>
<dbReference type="AlphaFoldDB" id="A0A0B0P6T5"/>
<dbReference type="EMBL" id="KN421744">
    <property type="protein sequence ID" value="KHG22438.1"/>
    <property type="molecule type" value="Genomic_DNA"/>
</dbReference>
<proteinExistence type="predicted"/>
<dbReference type="Proteomes" id="UP000032142">
    <property type="component" value="Unassembled WGS sequence"/>
</dbReference>
<accession>A0A0B0P6T5</accession>
<evidence type="ECO:0000313" key="2">
    <source>
        <dbReference type="Proteomes" id="UP000032142"/>
    </source>
</evidence>
<sequence length="82" mass="9224">MPHTAPDTLVSQVVWKQSIHTDLCHTAEDKPVCQALCNTTKLHACVLGRVPIRGYIDLYHTASHMPVCETVWSILTSIQFQH</sequence>
<name>A0A0B0P6T5_GOSAR</name>
<gene>
    <name evidence="1" type="ORF">F383_27892</name>
</gene>
<protein>
    <submittedName>
        <fullName evidence="1">tRNA-specific 2-thiouridylase mnmA</fullName>
    </submittedName>
</protein>